<dbReference type="Gene3D" id="3.30.810.10">
    <property type="entry name" value="2-Layer Sandwich"/>
    <property type="match status" value="1"/>
</dbReference>
<dbReference type="PANTHER" id="PTHR23086:SF8">
    <property type="entry name" value="PHOSPHATIDYLINOSITOL 5-PHOSPHATE 4-KINASE, ISOFORM A"/>
    <property type="match status" value="1"/>
</dbReference>
<evidence type="ECO:0000256" key="1">
    <source>
        <dbReference type="ARBA" id="ARBA00004141"/>
    </source>
</evidence>
<feature type="transmembrane region" description="Helical" evidence="6">
    <location>
        <begin position="227"/>
        <end position="245"/>
    </location>
</feature>
<keyword evidence="10" id="KW-1185">Reference proteome</keyword>
<dbReference type="STRING" id="74557.A0A1V9ZIT6"/>
<dbReference type="EMBL" id="JNBS01001881">
    <property type="protein sequence ID" value="OQR97897.1"/>
    <property type="molecule type" value="Genomic_DNA"/>
</dbReference>
<reference evidence="9 10" key="1">
    <citation type="journal article" date="2014" name="Genome Biol. Evol.">
        <title>The secreted proteins of Achlya hypogyna and Thraustotheca clavata identify the ancestral oomycete secretome and reveal gene acquisitions by horizontal gene transfer.</title>
        <authorList>
            <person name="Misner I."/>
            <person name="Blouin N."/>
            <person name="Leonard G."/>
            <person name="Richards T.A."/>
            <person name="Lane C.E."/>
        </authorList>
    </citation>
    <scope>NUCLEOTIDE SEQUENCE [LARGE SCALE GENOMIC DNA]</scope>
    <source>
        <strain evidence="9 10">ATCC 34112</strain>
    </source>
</reference>
<dbReference type="InterPro" id="IPR000832">
    <property type="entry name" value="GPCR_2_secretin-like"/>
</dbReference>
<dbReference type="CDD" id="cd00139">
    <property type="entry name" value="PIPKc"/>
    <property type="match status" value="1"/>
</dbReference>
<dbReference type="Gene3D" id="1.20.1070.10">
    <property type="entry name" value="Rhodopsin 7-helix transmembrane proteins"/>
    <property type="match status" value="1"/>
</dbReference>
<keyword evidence="5" id="KW-0808">Transferase</keyword>
<gene>
    <name evidence="9" type="ORF">THRCLA_06832</name>
</gene>
<dbReference type="PROSITE" id="PS51455">
    <property type="entry name" value="PIPK"/>
    <property type="match status" value="1"/>
</dbReference>
<evidence type="ECO:0000313" key="9">
    <source>
        <dbReference type="EMBL" id="OQR97897.1"/>
    </source>
</evidence>
<dbReference type="GO" id="GO:0046854">
    <property type="term" value="P:phosphatidylinositol phosphate biosynthetic process"/>
    <property type="evidence" value="ECO:0007669"/>
    <property type="project" value="TreeGrafter"/>
</dbReference>
<feature type="transmembrane region" description="Helical" evidence="6">
    <location>
        <begin position="331"/>
        <end position="355"/>
    </location>
</feature>
<evidence type="ECO:0000313" key="10">
    <source>
        <dbReference type="Proteomes" id="UP000243217"/>
    </source>
</evidence>
<dbReference type="PANTHER" id="PTHR23086">
    <property type="entry name" value="PHOSPHATIDYLINOSITOL-4-PHOSPHATE 5-KINASE"/>
    <property type="match status" value="1"/>
</dbReference>
<dbReference type="Pfam" id="PF00002">
    <property type="entry name" value="7tm_2"/>
    <property type="match status" value="1"/>
</dbReference>
<keyword evidence="2 6" id="KW-0812">Transmembrane</keyword>
<dbReference type="SUPFAM" id="SSF56104">
    <property type="entry name" value="SAICAR synthase-like"/>
    <property type="match status" value="2"/>
</dbReference>
<evidence type="ECO:0000256" key="6">
    <source>
        <dbReference type="SAM" id="Phobius"/>
    </source>
</evidence>
<dbReference type="GO" id="GO:0016308">
    <property type="term" value="F:1-phosphatidylinositol-4-phosphate 5-kinase activity"/>
    <property type="evidence" value="ECO:0007669"/>
    <property type="project" value="TreeGrafter"/>
</dbReference>
<evidence type="ECO:0000256" key="3">
    <source>
        <dbReference type="ARBA" id="ARBA00022989"/>
    </source>
</evidence>
<comment type="subcellular location">
    <subcellularLocation>
        <location evidence="1">Membrane</location>
        <topology evidence="1">Multi-pass membrane protein</topology>
    </subcellularLocation>
</comment>
<dbReference type="GO" id="GO:0005524">
    <property type="term" value="F:ATP binding"/>
    <property type="evidence" value="ECO:0007669"/>
    <property type="project" value="UniProtKB-UniRule"/>
</dbReference>
<feature type="transmembrane region" description="Helical" evidence="6">
    <location>
        <begin position="72"/>
        <end position="92"/>
    </location>
</feature>
<dbReference type="Proteomes" id="UP000243217">
    <property type="component" value="Unassembled WGS sequence"/>
</dbReference>
<dbReference type="SUPFAM" id="SSF81321">
    <property type="entry name" value="Family A G protein-coupled receptor-like"/>
    <property type="match status" value="1"/>
</dbReference>
<feature type="transmembrane region" description="Helical" evidence="6">
    <location>
        <begin position="99"/>
        <end position="122"/>
    </location>
</feature>
<protein>
    <submittedName>
        <fullName evidence="9">Phosphatidylinositol-4-phosphate-5-kinase (Pi-PIPK-D2)</fullName>
    </submittedName>
</protein>
<evidence type="ECO:0000259" key="7">
    <source>
        <dbReference type="PROSITE" id="PS50261"/>
    </source>
</evidence>
<name>A0A1V9ZIT6_9STRA</name>
<dbReference type="GO" id="GO:0005886">
    <property type="term" value="C:plasma membrane"/>
    <property type="evidence" value="ECO:0007669"/>
    <property type="project" value="TreeGrafter"/>
</dbReference>
<dbReference type="GO" id="GO:0007166">
    <property type="term" value="P:cell surface receptor signaling pathway"/>
    <property type="evidence" value="ECO:0007669"/>
    <property type="project" value="InterPro"/>
</dbReference>
<evidence type="ECO:0000256" key="4">
    <source>
        <dbReference type="ARBA" id="ARBA00023136"/>
    </source>
</evidence>
<evidence type="ECO:0000259" key="8">
    <source>
        <dbReference type="PROSITE" id="PS51455"/>
    </source>
</evidence>
<dbReference type="InterPro" id="IPR023610">
    <property type="entry name" value="PInositol-4/5-P-5/4-kinase"/>
</dbReference>
<dbReference type="InterPro" id="IPR027483">
    <property type="entry name" value="PInositol-4-P-4/5-kinase_C_sf"/>
</dbReference>
<keyword evidence="3 6" id="KW-1133">Transmembrane helix</keyword>
<organism evidence="9 10">
    <name type="scientific">Thraustotheca clavata</name>
    <dbReference type="NCBI Taxonomy" id="74557"/>
    <lineage>
        <taxon>Eukaryota</taxon>
        <taxon>Sar</taxon>
        <taxon>Stramenopiles</taxon>
        <taxon>Oomycota</taxon>
        <taxon>Saprolegniomycetes</taxon>
        <taxon>Saprolegniales</taxon>
        <taxon>Achlyaceae</taxon>
        <taxon>Thraustotheca</taxon>
    </lineage>
</organism>
<keyword evidence="5 9" id="KW-0418">Kinase</keyword>
<feature type="transmembrane region" description="Helical" evidence="6">
    <location>
        <begin position="289"/>
        <end position="310"/>
    </location>
</feature>
<feature type="transmembrane region" description="Helical" evidence="6">
    <location>
        <begin position="134"/>
        <end position="155"/>
    </location>
</feature>
<feature type="domain" description="G-protein coupled receptors family 2 profile 2" evidence="7">
    <location>
        <begin position="99"/>
        <end position="390"/>
    </location>
</feature>
<dbReference type="OrthoDB" id="20783at2759"/>
<evidence type="ECO:0000256" key="5">
    <source>
        <dbReference type="PROSITE-ProRule" id="PRU00781"/>
    </source>
</evidence>
<dbReference type="AlphaFoldDB" id="A0A1V9ZIT6"/>
<comment type="caution">
    <text evidence="9">The sequence shown here is derived from an EMBL/GenBank/DDBJ whole genome shotgun (WGS) entry which is preliminary data.</text>
</comment>
<dbReference type="GO" id="GO:0004930">
    <property type="term" value="F:G protein-coupled receptor activity"/>
    <property type="evidence" value="ECO:0007669"/>
    <property type="project" value="InterPro"/>
</dbReference>
<proteinExistence type="predicted"/>
<dbReference type="InterPro" id="IPR002498">
    <property type="entry name" value="PInositol-4-P-4/5-kinase_core"/>
</dbReference>
<keyword evidence="4 6" id="KW-0472">Membrane</keyword>
<keyword evidence="5" id="KW-0547">Nucleotide-binding</keyword>
<sequence length="858" mass="96662">MPTKGYVRDNISDVSSNSDAIYFNPPATPKSMHYSESDPVSSVAVPGKNQDRLGWFHAKIRVENTIHWANNFGIQAAMLVYFLCCLAAVIILPHFGKKVSVGLLAGSSVTIVSASAVIYTYMHLPSWKKHPNPLIFYRSLCDLGFVFVLLFTELYKCSDGECTWRSSKALTDNGTIRVLTEEGCDAAAAFTQFFLLGSECWFAVMSYDMYTSVRSPFTDFKSNVRRYHIFVWGFALFTSILLVALGQSGPSEFNYCWTKPRHQQDTSASQDSSGAPTSKLWAINTTSWAFFYIWIILFWIVAICVIFFAWKRLKAGLAETLRLRLRVLSSVTVYVIAIIIYWAITFGVYVPYLVLNLVNYPDNYTSLMQAMMFFITCKGYFDFIVWFQINELSFGEGLLVSNAPDIKKGVPVDVDLSPQVNLALRCEVLYYTTTGIIQAAKEIITLDPAANENELHLLPQGQTALDDSTKENTTIFTDYCPHVFHSIRHHFGVSTEAYVQSLSKTTKERLSEGASGAFMFFSQDQQLIVKSMSPGEAQFLKSIAPEYASYLLSHPESLLTRFYGCHSVKLYGSTFYFVVMENLFCDQTRTIHRRYDIKGSWVNRSAKQPTKGKSVTCRHCNGKFIFGVVDEDSNSCPLRVGGSHEPNVILKDNDLTQKVRLNTQEAEELYTHICKDASFLASRGIMDYSLLMGVHNVEYRVTDDMELELDQDESKSLVLNANITAAKMKARDGSVAKVRDQSYLDDQVLSEGLPHLFNGGTRRANTVVGPACYYFGIIDILQLWNFDKKLERGFKVHVLRKDPEGLSAVPPTRYKDRFCIKMAEILGIGVHDEDSFPMDIGASMDESNNGLHKRSNIV</sequence>
<dbReference type="SMART" id="SM00330">
    <property type="entry name" value="PIPKc"/>
    <property type="match status" value="1"/>
</dbReference>
<feature type="domain" description="PIPK" evidence="8">
    <location>
        <begin position="412"/>
        <end position="826"/>
    </location>
</feature>
<dbReference type="Pfam" id="PF01504">
    <property type="entry name" value="PIP5K"/>
    <property type="match status" value="1"/>
</dbReference>
<accession>A0A1V9ZIT6</accession>
<keyword evidence="5" id="KW-0067">ATP-binding</keyword>
<dbReference type="InterPro" id="IPR027484">
    <property type="entry name" value="PInositol-4-P-5-kinase_N"/>
</dbReference>
<evidence type="ECO:0000256" key="2">
    <source>
        <dbReference type="ARBA" id="ARBA00022692"/>
    </source>
</evidence>
<dbReference type="InterPro" id="IPR017981">
    <property type="entry name" value="GPCR_2-like_7TM"/>
</dbReference>
<dbReference type="PROSITE" id="PS50261">
    <property type="entry name" value="G_PROTEIN_RECEP_F2_4"/>
    <property type="match status" value="1"/>
</dbReference>
<dbReference type="Gene3D" id="3.30.800.10">
    <property type="entry name" value="Phosphatidylinositol Phosphate Kinase II Beta"/>
    <property type="match status" value="1"/>
</dbReference>